<dbReference type="PANTHER" id="PTHR46033">
    <property type="entry name" value="PROTEIN MAIN-LIKE 2"/>
    <property type="match status" value="1"/>
</dbReference>
<dbReference type="EMBL" id="JAMSHJ010000007">
    <property type="protein sequence ID" value="KAI5389698.1"/>
    <property type="molecule type" value="Genomic_DNA"/>
</dbReference>
<sequence>MDTQPTVVSEINTTAAVDPPVVSVENPFPYGLSQSFIHPPVVTSVQQTMPVAQSGQQAMPIIQNVQQTVPFVPEPPKAIPTFTQANVHTRVQPYLNEPVYEILDDNDEGYQPRDRLPQIKTLLKAFHSKLFKAGLVSVSHIGCMSCKGCDKGCVMVWKDVQRLIDDGFLQVVNQVKEVAAIEPTFNLPESRGRIPVFNLPAPNFVMPVFSIPTPVTPTVDQPKPLIIQKPSPFPFSDPKAVPWKYDVTAIDKESGKAHPQWDHLFLSRIALLALGILPPRMYVEFSPVGSRGGIRNPEEGRKKPESKLRRNGSTSGTRGGRGSFRLPLPPGPITVIEQRLSRKTSSANEPQQTPSITNAYRFKKKMRRIEERNMEHATMAAAGVVRRRGADGRIPVRTLDRGASSSAAAAEPTGYPGGPYDTSLLVKYEHHVARHIWFGEERGPKKELKVAGHGLNCKQLGGYPTLLQCWIHEYFPTVGKRGENWSPAGNCGLPRAMRWSYRQGVLKVDDLRPILDELTPTDVIWRPFENHRAWRVFDEICLYRGCLKWGETVVPYLPDRCLRQFGYRQYVPSPPLDCMMATDIDVDWISYHQSVVDVIGSSSVATTPSEVEDGYLEWYYRVSHPRLVPPHRDAPREVPVPVYDAGPSDPDWARVSTLIRRYLRQVNAEEEDPQFSDLFEALHISRSH</sequence>
<accession>A0A9D4VSX4</accession>
<reference evidence="3 4" key="1">
    <citation type="journal article" date="2022" name="Nat. Genet.">
        <title>Improved pea reference genome and pan-genome highlight genomic features and evolutionary characteristics.</title>
        <authorList>
            <person name="Yang T."/>
            <person name="Liu R."/>
            <person name="Luo Y."/>
            <person name="Hu S."/>
            <person name="Wang D."/>
            <person name="Wang C."/>
            <person name="Pandey M.K."/>
            <person name="Ge S."/>
            <person name="Xu Q."/>
            <person name="Li N."/>
            <person name="Li G."/>
            <person name="Huang Y."/>
            <person name="Saxena R.K."/>
            <person name="Ji Y."/>
            <person name="Li M."/>
            <person name="Yan X."/>
            <person name="He Y."/>
            <person name="Liu Y."/>
            <person name="Wang X."/>
            <person name="Xiang C."/>
            <person name="Varshney R.K."/>
            <person name="Ding H."/>
            <person name="Gao S."/>
            <person name="Zong X."/>
        </authorList>
    </citation>
    <scope>NUCLEOTIDE SEQUENCE [LARGE SCALE GENOMIC DNA]</scope>
    <source>
        <strain evidence="3 4">cv. Zhongwan 6</strain>
    </source>
</reference>
<dbReference type="PANTHER" id="PTHR46033:SF1">
    <property type="entry name" value="PROTEIN MAIN-LIKE 2"/>
    <property type="match status" value="1"/>
</dbReference>
<keyword evidence="4" id="KW-1185">Reference proteome</keyword>
<dbReference type="Pfam" id="PF10536">
    <property type="entry name" value="PMD"/>
    <property type="match status" value="1"/>
</dbReference>
<evidence type="ECO:0000259" key="2">
    <source>
        <dbReference type="Pfam" id="PF10536"/>
    </source>
</evidence>
<dbReference type="Gramene" id="Psat07G0511700-T2">
    <property type="protein sequence ID" value="KAI5389698.1"/>
    <property type="gene ID" value="KIW84_075117"/>
</dbReference>
<feature type="region of interest" description="Disordered" evidence="1">
    <location>
        <begin position="287"/>
        <end position="332"/>
    </location>
</feature>
<dbReference type="InterPro" id="IPR019557">
    <property type="entry name" value="AminoTfrase-like_pln_mobile"/>
</dbReference>
<dbReference type="AlphaFoldDB" id="A0A9D4VSX4"/>
<evidence type="ECO:0000313" key="3">
    <source>
        <dbReference type="EMBL" id="KAI5389698.1"/>
    </source>
</evidence>
<protein>
    <recommendedName>
        <fullName evidence="2">Aminotransferase-like plant mobile domain-containing protein</fullName>
    </recommendedName>
</protein>
<evidence type="ECO:0000256" key="1">
    <source>
        <dbReference type="SAM" id="MobiDB-lite"/>
    </source>
</evidence>
<proteinExistence type="predicted"/>
<organism evidence="3 4">
    <name type="scientific">Pisum sativum</name>
    <name type="common">Garden pea</name>
    <name type="synonym">Lathyrus oleraceus</name>
    <dbReference type="NCBI Taxonomy" id="3888"/>
    <lineage>
        <taxon>Eukaryota</taxon>
        <taxon>Viridiplantae</taxon>
        <taxon>Streptophyta</taxon>
        <taxon>Embryophyta</taxon>
        <taxon>Tracheophyta</taxon>
        <taxon>Spermatophyta</taxon>
        <taxon>Magnoliopsida</taxon>
        <taxon>eudicotyledons</taxon>
        <taxon>Gunneridae</taxon>
        <taxon>Pentapetalae</taxon>
        <taxon>rosids</taxon>
        <taxon>fabids</taxon>
        <taxon>Fabales</taxon>
        <taxon>Fabaceae</taxon>
        <taxon>Papilionoideae</taxon>
        <taxon>50 kb inversion clade</taxon>
        <taxon>NPAAA clade</taxon>
        <taxon>Hologalegina</taxon>
        <taxon>IRL clade</taxon>
        <taxon>Fabeae</taxon>
        <taxon>Lathyrus</taxon>
    </lineage>
</organism>
<name>A0A9D4VSX4_PEA</name>
<dbReference type="InterPro" id="IPR044824">
    <property type="entry name" value="MAIN-like"/>
</dbReference>
<gene>
    <name evidence="3" type="ORF">KIW84_075117</name>
</gene>
<evidence type="ECO:0000313" key="4">
    <source>
        <dbReference type="Proteomes" id="UP001058974"/>
    </source>
</evidence>
<dbReference type="Proteomes" id="UP001058974">
    <property type="component" value="Chromosome 7"/>
</dbReference>
<feature type="domain" description="Aminotransferase-like plant mobile" evidence="2">
    <location>
        <begin position="459"/>
        <end position="619"/>
    </location>
</feature>
<comment type="caution">
    <text evidence="3">The sequence shown here is derived from an EMBL/GenBank/DDBJ whole genome shotgun (WGS) entry which is preliminary data.</text>
</comment>
<dbReference type="GO" id="GO:0010073">
    <property type="term" value="P:meristem maintenance"/>
    <property type="evidence" value="ECO:0007669"/>
    <property type="project" value="InterPro"/>
</dbReference>
<feature type="compositionally biased region" description="Basic and acidic residues" evidence="1">
    <location>
        <begin position="296"/>
        <end position="308"/>
    </location>
</feature>